<dbReference type="SMART" id="SM00530">
    <property type="entry name" value="HTH_XRE"/>
    <property type="match status" value="1"/>
</dbReference>
<dbReference type="InterPro" id="IPR010982">
    <property type="entry name" value="Lambda_DNA-bd_dom_sf"/>
</dbReference>
<keyword evidence="5" id="KW-1185">Reference proteome</keyword>
<feature type="domain" description="HTH cro/C1-type" evidence="3">
    <location>
        <begin position="75"/>
        <end position="129"/>
    </location>
</feature>
<evidence type="ECO:0000313" key="4">
    <source>
        <dbReference type="EMBL" id="XAT63256.1"/>
    </source>
</evidence>
<feature type="coiled-coil region" evidence="2">
    <location>
        <begin position="61"/>
        <end position="109"/>
    </location>
</feature>
<accession>A0ABZ3H111</accession>
<dbReference type="CDD" id="cd00093">
    <property type="entry name" value="HTH_XRE"/>
    <property type="match status" value="1"/>
</dbReference>
<gene>
    <name evidence="4" type="ORF">LPQ35_08320</name>
</gene>
<dbReference type="EMBL" id="CP087714">
    <property type="protein sequence ID" value="XAT63256.1"/>
    <property type="molecule type" value="Genomic_DNA"/>
</dbReference>
<evidence type="ECO:0000256" key="1">
    <source>
        <dbReference type="ARBA" id="ARBA00023125"/>
    </source>
</evidence>
<sequence length="158" mass="18435">MECEICGKEIRGRTFRIVVEGTELRVCASCKEYGVEDISSSSQHGTVRVVRKERSRPSRPIVFTEELVENYNEIIKQERQKRGWSQEELAKRIQEKESLIRKIENAEITPEPEVVEKLERLFDLKLREKVQEVKVESQRKLVPTLGDVVVIKKKKKQG</sequence>
<dbReference type="NCBIfam" id="TIGR00270">
    <property type="entry name" value="multiprotein bridging factor aMBF1"/>
    <property type="match status" value="1"/>
</dbReference>
<evidence type="ECO:0000256" key="2">
    <source>
        <dbReference type="SAM" id="Coils"/>
    </source>
</evidence>
<keyword evidence="2" id="KW-0175">Coiled coil</keyword>
<proteinExistence type="predicted"/>
<dbReference type="InterPro" id="IPR001387">
    <property type="entry name" value="Cro/C1-type_HTH"/>
</dbReference>
<dbReference type="Proteomes" id="UP001492541">
    <property type="component" value="Chromosome"/>
</dbReference>
<dbReference type="GeneID" id="90449689"/>
<dbReference type="Pfam" id="PF01381">
    <property type="entry name" value="HTH_3"/>
    <property type="match status" value="1"/>
</dbReference>
<dbReference type="PANTHER" id="PTHR10245:SF15">
    <property type="entry name" value="ENDOTHELIAL DIFFERENTIATION-RELATED FACTOR 1"/>
    <property type="match status" value="1"/>
</dbReference>
<evidence type="ECO:0000259" key="3">
    <source>
        <dbReference type="PROSITE" id="PS50943"/>
    </source>
</evidence>
<reference evidence="4 5" key="1">
    <citation type="submission" date="2021-11" db="EMBL/GenBank/DDBJ databases">
        <title>Whole genome of Geoglobus acetivorans.</title>
        <authorList>
            <person name="Liu D."/>
        </authorList>
    </citation>
    <scope>NUCLEOTIDE SEQUENCE [LARGE SCALE GENOMIC DNA]</scope>
    <source>
        <strain evidence="4 5">SBH6</strain>
    </source>
</reference>
<name>A0ABZ3H111_GEOAI</name>
<dbReference type="PROSITE" id="PS50943">
    <property type="entry name" value="HTH_CROC1"/>
    <property type="match status" value="1"/>
</dbReference>
<protein>
    <submittedName>
        <fullName evidence="4">Multiprotein bridging factor aMBF1</fullName>
    </submittedName>
</protein>
<dbReference type="RefSeq" id="WP_193808323.1">
    <property type="nucleotide sequence ID" value="NZ_CP087714.1"/>
</dbReference>
<keyword evidence="1" id="KW-0238">DNA-binding</keyword>
<organism evidence="4 5">
    <name type="scientific">Geoglobus acetivorans</name>
    <dbReference type="NCBI Taxonomy" id="565033"/>
    <lineage>
        <taxon>Archaea</taxon>
        <taxon>Methanobacteriati</taxon>
        <taxon>Methanobacteriota</taxon>
        <taxon>Archaeoglobi</taxon>
        <taxon>Archaeoglobales</taxon>
        <taxon>Archaeoglobaceae</taxon>
        <taxon>Geoglobus</taxon>
    </lineage>
</organism>
<evidence type="ECO:0000313" key="5">
    <source>
        <dbReference type="Proteomes" id="UP001492541"/>
    </source>
</evidence>
<dbReference type="SUPFAM" id="SSF47413">
    <property type="entry name" value="lambda repressor-like DNA-binding domains"/>
    <property type="match status" value="1"/>
</dbReference>
<dbReference type="PANTHER" id="PTHR10245">
    <property type="entry name" value="ENDOTHELIAL DIFFERENTIATION-RELATED FACTOR 1 MULTIPROTEIN BRIDGING FACTOR 1"/>
    <property type="match status" value="1"/>
</dbReference>
<dbReference type="Gene3D" id="1.10.260.40">
    <property type="entry name" value="lambda repressor-like DNA-binding domains"/>
    <property type="match status" value="1"/>
</dbReference>
<dbReference type="InterPro" id="IPR004451">
    <property type="entry name" value="MJ0586"/>
</dbReference>